<evidence type="ECO:0000259" key="5">
    <source>
        <dbReference type="SMART" id="SM01088"/>
    </source>
</evidence>
<dbReference type="AlphaFoldDB" id="A0A2A2LH93"/>
<feature type="compositionally biased region" description="Pro residues" evidence="4">
    <location>
        <begin position="101"/>
        <end position="111"/>
    </location>
</feature>
<name>A0A2A2LH93_9BILA</name>
<dbReference type="PANTHER" id="PTHR24637">
    <property type="entry name" value="COLLAGEN"/>
    <property type="match status" value="1"/>
</dbReference>
<feature type="compositionally biased region" description="Basic and acidic residues" evidence="4">
    <location>
        <begin position="182"/>
        <end position="196"/>
    </location>
</feature>
<keyword evidence="2" id="KW-0677">Repeat</keyword>
<keyword evidence="3" id="KW-1015">Disulfide bond</keyword>
<reference evidence="6 7" key="1">
    <citation type="journal article" date="2017" name="Curr. Biol.">
        <title>Genome architecture and evolution of a unichromosomal asexual nematode.</title>
        <authorList>
            <person name="Fradin H."/>
            <person name="Zegar C."/>
            <person name="Gutwein M."/>
            <person name="Lucas J."/>
            <person name="Kovtun M."/>
            <person name="Corcoran D."/>
            <person name="Baugh L.R."/>
            <person name="Kiontke K."/>
            <person name="Gunsalus K."/>
            <person name="Fitch D.H."/>
            <person name="Piano F."/>
        </authorList>
    </citation>
    <scope>NUCLEOTIDE SEQUENCE [LARGE SCALE GENOMIC DNA]</scope>
    <source>
        <strain evidence="6">PF1309</strain>
    </source>
</reference>
<gene>
    <name evidence="6" type="ORF">WR25_07861</name>
</gene>
<accession>A0A2A2LH93</accession>
<feature type="region of interest" description="Disordered" evidence="4">
    <location>
        <begin position="176"/>
        <end position="222"/>
    </location>
</feature>
<evidence type="ECO:0000256" key="2">
    <source>
        <dbReference type="ARBA" id="ARBA00022737"/>
    </source>
</evidence>
<feature type="region of interest" description="Disordered" evidence="4">
    <location>
        <begin position="70"/>
        <end position="125"/>
    </location>
</feature>
<dbReference type="InterPro" id="IPR002486">
    <property type="entry name" value="Col_cuticle_N"/>
</dbReference>
<proteinExistence type="predicted"/>
<dbReference type="Proteomes" id="UP000218231">
    <property type="component" value="Unassembled WGS sequence"/>
</dbReference>
<dbReference type="OrthoDB" id="8939548at2759"/>
<sequence length="240" mass="26487">MKVHTATFLASSLSAITLVVCLMAMASIYSDVTGFWTELEDEIQIFRMSTDDLWRDIMVIGQSRRNRHKREYNTYEKEDNYDKPKSNNNYESESSPEGSPSIPPGQPPSTPPVFAKEPGPNGEGPTCNCNADNNCPAGPPTEFPVKQERRELTLMISRLSVRAQVASIVRWDHQPRGLPGIKGHDGLPGRDGEAGHPGEQPGPPGDKGLDAERPIGRPGPKPVKMACTVDQVFILIIWHF</sequence>
<protein>
    <recommendedName>
        <fullName evidence="5">Nematode cuticle collagen N-terminal domain-containing protein</fullName>
    </recommendedName>
</protein>
<dbReference type="EMBL" id="LIAE01006773">
    <property type="protein sequence ID" value="PAV85417.1"/>
    <property type="molecule type" value="Genomic_DNA"/>
</dbReference>
<comment type="subunit">
    <text evidence="1">Collagen polypeptide chains are complexed within the cuticle by disulfide bonds and other types of covalent cross-links.</text>
</comment>
<evidence type="ECO:0000313" key="6">
    <source>
        <dbReference type="EMBL" id="PAV85417.1"/>
    </source>
</evidence>
<evidence type="ECO:0000256" key="3">
    <source>
        <dbReference type="ARBA" id="ARBA00023157"/>
    </source>
</evidence>
<dbReference type="Pfam" id="PF01484">
    <property type="entry name" value="Col_cuticle_N"/>
    <property type="match status" value="1"/>
</dbReference>
<feature type="compositionally biased region" description="Basic and acidic residues" evidence="4">
    <location>
        <begin position="71"/>
        <end position="85"/>
    </location>
</feature>
<evidence type="ECO:0000256" key="1">
    <source>
        <dbReference type="ARBA" id="ARBA00011518"/>
    </source>
</evidence>
<dbReference type="GO" id="GO:0042302">
    <property type="term" value="F:structural constituent of cuticle"/>
    <property type="evidence" value="ECO:0007669"/>
    <property type="project" value="InterPro"/>
</dbReference>
<comment type="caution">
    <text evidence="6">The sequence shown here is derived from an EMBL/GenBank/DDBJ whole genome shotgun (WGS) entry which is preliminary data.</text>
</comment>
<evidence type="ECO:0000256" key="4">
    <source>
        <dbReference type="SAM" id="MobiDB-lite"/>
    </source>
</evidence>
<keyword evidence="7" id="KW-1185">Reference proteome</keyword>
<dbReference type="PANTHER" id="PTHR24637:SF334">
    <property type="entry name" value="NEMATODE CUTICLE COLLAGEN N-TERMINAL DOMAIN-CONTAINING PROTEIN"/>
    <property type="match status" value="1"/>
</dbReference>
<feature type="domain" description="Nematode cuticle collagen N-terminal" evidence="5">
    <location>
        <begin position="5"/>
        <end position="57"/>
    </location>
</feature>
<organism evidence="6 7">
    <name type="scientific">Diploscapter pachys</name>
    <dbReference type="NCBI Taxonomy" id="2018661"/>
    <lineage>
        <taxon>Eukaryota</taxon>
        <taxon>Metazoa</taxon>
        <taxon>Ecdysozoa</taxon>
        <taxon>Nematoda</taxon>
        <taxon>Chromadorea</taxon>
        <taxon>Rhabditida</taxon>
        <taxon>Rhabditina</taxon>
        <taxon>Rhabditomorpha</taxon>
        <taxon>Rhabditoidea</taxon>
        <taxon>Rhabditidae</taxon>
        <taxon>Diploscapter</taxon>
    </lineage>
</organism>
<dbReference type="SMART" id="SM01088">
    <property type="entry name" value="Col_cuticle_N"/>
    <property type="match status" value="1"/>
</dbReference>
<dbReference type="STRING" id="2018661.A0A2A2LH93"/>
<feature type="compositionally biased region" description="Low complexity" evidence="4">
    <location>
        <begin position="86"/>
        <end position="100"/>
    </location>
</feature>
<evidence type="ECO:0000313" key="7">
    <source>
        <dbReference type="Proteomes" id="UP000218231"/>
    </source>
</evidence>